<dbReference type="GO" id="GO:0003677">
    <property type="term" value="F:DNA binding"/>
    <property type="evidence" value="ECO:0007669"/>
    <property type="project" value="InterPro"/>
</dbReference>
<evidence type="ECO:0000313" key="2">
    <source>
        <dbReference type="Proteomes" id="UP000242188"/>
    </source>
</evidence>
<dbReference type="STRING" id="6573.A0A210Q8L1"/>
<dbReference type="EMBL" id="NEDP02004589">
    <property type="protein sequence ID" value="OWF45056.1"/>
    <property type="molecule type" value="Genomic_DNA"/>
</dbReference>
<accession>A0A210Q8L1</accession>
<protein>
    <submittedName>
        <fullName evidence="1">BEN domain-containing protein 3</fullName>
    </submittedName>
</protein>
<dbReference type="AlphaFoldDB" id="A0A210Q8L1"/>
<dbReference type="GO" id="GO:0000183">
    <property type="term" value="P:rDNA heterochromatin formation"/>
    <property type="evidence" value="ECO:0007669"/>
    <property type="project" value="InterPro"/>
</dbReference>
<dbReference type="GO" id="GO:0000792">
    <property type="term" value="C:heterochromatin"/>
    <property type="evidence" value="ECO:0007669"/>
    <property type="project" value="InterPro"/>
</dbReference>
<organism evidence="1 2">
    <name type="scientific">Mizuhopecten yessoensis</name>
    <name type="common">Japanese scallop</name>
    <name type="synonym">Patinopecten yessoensis</name>
    <dbReference type="NCBI Taxonomy" id="6573"/>
    <lineage>
        <taxon>Eukaryota</taxon>
        <taxon>Metazoa</taxon>
        <taxon>Spiralia</taxon>
        <taxon>Lophotrochozoa</taxon>
        <taxon>Mollusca</taxon>
        <taxon>Bivalvia</taxon>
        <taxon>Autobranchia</taxon>
        <taxon>Pteriomorphia</taxon>
        <taxon>Pectinida</taxon>
        <taxon>Pectinoidea</taxon>
        <taxon>Pectinidae</taxon>
        <taxon>Mizuhopecten</taxon>
    </lineage>
</organism>
<dbReference type="Proteomes" id="UP000242188">
    <property type="component" value="Unassembled WGS sequence"/>
</dbReference>
<evidence type="ECO:0000313" key="1">
    <source>
        <dbReference type="EMBL" id="OWF45056.1"/>
    </source>
</evidence>
<sequence length="164" mass="18731">MDLAMRRMESKLDTVIRILGQPREMNINTSPPASPVDFLGPFPDLPEDSEETTFLDIPAQYRFPVGEIRKIHAHSTGPGNFAKNIVVKIFLELFTSCNVQLGYSYFGGGVLAKKELDPVRKTYLERYVLFFHPELRDQNIWKYSIVPKVNKCLRRGARKAGTEL</sequence>
<proteinExistence type="predicted"/>
<dbReference type="InterPro" id="IPR033583">
    <property type="entry name" value="BEND3"/>
</dbReference>
<dbReference type="PANTHER" id="PTHR28665:SF1">
    <property type="entry name" value="BEN DOMAIN-CONTAINING PROTEIN 3"/>
    <property type="match status" value="1"/>
</dbReference>
<dbReference type="PANTHER" id="PTHR28665">
    <property type="entry name" value="BEN DOMAIN-CONTAINING PROTEIN 3"/>
    <property type="match status" value="1"/>
</dbReference>
<dbReference type="OrthoDB" id="6141044at2759"/>
<keyword evidence="2" id="KW-1185">Reference proteome</keyword>
<comment type="caution">
    <text evidence="1">The sequence shown here is derived from an EMBL/GenBank/DDBJ whole genome shotgun (WGS) entry which is preliminary data.</text>
</comment>
<reference evidence="1 2" key="1">
    <citation type="journal article" date="2017" name="Nat. Ecol. Evol.">
        <title>Scallop genome provides insights into evolution of bilaterian karyotype and development.</title>
        <authorList>
            <person name="Wang S."/>
            <person name="Zhang J."/>
            <person name="Jiao W."/>
            <person name="Li J."/>
            <person name="Xun X."/>
            <person name="Sun Y."/>
            <person name="Guo X."/>
            <person name="Huan P."/>
            <person name="Dong B."/>
            <person name="Zhang L."/>
            <person name="Hu X."/>
            <person name="Sun X."/>
            <person name="Wang J."/>
            <person name="Zhao C."/>
            <person name="Wang Y."/>
            <person name="Wang D."/>
            <person name="Huang X."/>
            <person name="Wang R."/>
            <person name="Lv J."/>
            <person name="Li Y."/>
            <person name="Zhang Z."/>
            <person name="Liu B."/>
            <person name="Lu W."/>
            <person name="Hui Y."/>
            <person name="Liang J."/>
            <person name="Zhou Z."/>
            <person name="Hou R."/>
            <person name="Li X."/>
            <person name="Liu Y."/>
            <person name="Li H."/>
            <person name="Ning X."/>
            <person name="Lin Y."/>
            <person name="Zhao L."/>
            <person name="Xing Q."/>
            <person name="Dou J."/>
            <person name="Li Y."/>
            <person name="Mao J."/>
            <person name="Guo H."/>
            <person name="Dou H."/>
            <person name="Li T."/>
            <person name="Mu C."/>
            <person name="Jiang W."/>
            <person name="Fu Q."/>
            <person name="Fu X."/>
            <person name="Miao Y."/>
            <person name="Liu J."/>
            <person name="Yu Q."/>
            <person name="Li R."/>
            <person name="Liao H."/>
            <person name="Li X."/>
            <person name="Kong Y."/>
            <person name="Jiang Z."/>
            <person name="Chourrout D."/>
            <person name="Li R."/>
            <person name="Bao Z."/>
        </authorList>
    </citation>
    <scope>NUCLEOTIDE SEQUENCE [LARGE SCALE GENOMIC DNA]</scope>
    <source>
        <strain evidence="1 2">PY_sf001</strain>
    </source>
</reference>
<name>A0A210Q8L1_MIZYE</name>
<gene>
    <name evidence="1" type="ORF">KP79_PYT01611</name>
</gene>